<dbReference type="Proteomes" id="UP000290439">
    <property type="component" value="Chromosome"/>
</dbReference>
<evidence type="ECO:0000256" key="4">
    <source>
        <dbReference type="ARBA" id="ARBA00022692"/>
    </source>
</evidence>
<dbReference type="GO" id="GO:0005886">
    <property type="term" value="C:plasma membrane"/>
    <property type="evidence" value="ECO:0007669"/>
    <property type="project" value="UniProtKB-SubCell"/>
</dbReference>
<keyword evidence="4 7" id="KW-0812">Transmembrane</keyword>
<feature type="transmembrane region" description="Helical" evidence="7">
    <location>
        <begin position="361"/>
        <end position="379"/>
    </location>
</feature>
<protein>
    <submittedName>
        <fullName evidence="9">Type VII secretion system protein eccD1</fullName>
    </submittedName>
</protein>
<keyword evidence="5 7" id="KW-1133">Transmembrane helix</keyword>
<reference evidence="9 10" key="1">
    <citation type="submission" date="2019-02" db="EMBL/GenBank/DDBJ databases">
        <authorList>
            <consortium name="Pathogen Informatics"/>
        </authorList>
    </citation>
    <scope>NUCLEOTIDE SEQUENCE [LARGE SCALE GENOMIC DNA]</scope>
    <source>
        <strain evidence="9 10">3012STDY6756504</strain>
    </source>
</reference>
<evidence type="ECO:0000313" key="9">
    <source>
        <dbReference type="EMBL" id="VFB01359.1"/>
    </source>
</evidence>
<evidence type="ECO:0000256" key="5">
    <source>
        <dbReference type="ARBA" id="ARBA00022989"/>
    </source>
</evidence>
<dbReference type="PIRSF" id="PIRSF017804">
    <property type="entry name" value="Secretion_EccD1"/>
    <property type="match status" value="1"/>
</dbReference>
<feature type="transmembrane region" description="Helical" evidence="7">
    <location>
        <begin position="254"/>
        <end position="274"/>
    </location>
</feature>
<evidence type="ECO:0000259" key="8">
    <source>
        <dbReference type="Pfam" id="PF19053"/>
    </source>
</evidence>
<dbReference type="NCBIfam" id="TIGR03920">
    <property type="entry name" value="T7SS_EccD"/>
    <property type="match status" value="1"/>
</dbReference>
<evidence type="ECO:0000256" key="3">
    <source>
        <dbReference type="ARBA" id="ARBA00022475"/>
    </source>
</evidence>
<feature type="transmembrane region" description="Helical" evidence="7">
    <location>
        <begin position="280"/>
        <end position="299"/>
    </location>
</feature>
<evidence type="ECO:0000313" key="10">
    <source>
        <dbReference type="Proteomes" id="UP000290439"/>
    </source>
</evidence>
<feature type="domain" description="EccD-like transmembrane" evidence="8">
    <location>
        <begin position="145"/>
        <end position="499"/>
    </location>
</feature>
<gene>
    <name evidence="9" type="primary">eccD1_1</name>
    <name evidence="9" type="ORF">NCTC10797_05177</name>
</gene>
<sequence>MQERTGVVRQLTETLSSGAGTAEPELCRVSVIGGNTQLDVGLPATVPIATFMGDLVALIESRNPAPVDTEDGGAPLQTKHWTLARLGRDAIAPSRTLTEAEVFDGELLVLRSVSAKESPALFDDVIDAVSRLTANDFRGWSPSAARWTGLVASVVAAVLALALFAAGRADGLGLAAPFLATGVGIGAGVAAAIAARKYDDELTAVWLSFGALLLLFGGAALFVPGDLGGPHLLLGFSVTLVAAVAVYRATGTGATLFTAAITVAVCGGVAALVRMVWDPALPKIGAGLLVAAIVLISAVPRLSAVLARLPVPPVPTAGGAIDPADHEQRPTIEGIGAIGATALPSAAGLGRRARVANQYQTGLLIGCAVAGVAGALGAADPLGDSRWQGIALAVVTAIILCLRGRAFADLAQAATLIIAGATIVAALLTGLALGGADPLLTGGLLLALAVAVVVFGVIGPHIEITPVTRRSGEIFEYLLICTVIPLVLWIMGVYAMARNI</sequence>
<feature type="transmembrane region" description="Helical" evidence="7">
    <location>
        <begin position="147"/>
        <end position="166"/>
    </location>
</feature>
<feature type="transmembrane region" description="Helical" evidence="7">
    <location>
        <begin position="474"/>
        <end position="497"/>
    </location>
</feature>
<feature type="transmembrane region" description="Helical" evidence="7">
    <location>
        <begin position="202"/>
        <end position="223"/>
    </location>
</feature>
<dbReference type="Pfam" id="PF08817">
    <property type="entry name" value="YukD"/>
    <property type="match status" value="1"/>
</dbReference>
<dbReference type="AlphaFoldDB" id="A0A4U8WH92"/>
<feature type="transmembrane region" description="Helical" evidence="7">
    <location>
        <begin position="439"/>
        <end position="462"/>
    </location>
</feature>
<organism evidence="9 10">
    <name type="scientific">Nocardia cyriacigeorgica</name>
    <dbReference type="NCBI Taxonomy" id="135487"/>
    <lineage>
        <taxon>Bacteria</taxon>
        <taxon>Bacillati</taxon>
        <taxon>Actinomycetota</taxon>
        <taxon>Actinomycetes</taxon>
        <taxon>Mycobacteriales</taxon>
        <taxon>Nocardiaceae</taxon>
        <taxon>Nocardia</taxon>
    </lineage>
</organism>
<feature type="transmembrane region" description="Helical" evidence="7">
    <location>
        <begin position="229"/>
        <end position="247"/>
    </location>
</feature>
<dbReference type="Gene3D" id="3.10.20.90">
    <property type="entry name" value="Phosphatidylinositol 3-kinase Catalytic Subunit, Chain A, domain 1"/>
    <property type="match status" value="1"/>
</dbReference>
<keyword evidence="6 7" id="KW-0472">Membrane</keyword>
<evidence type="ECO:0000256" key="1">
    <source>
        <dbReference type="ARBA" id="ARBA00004651"/>
    </source>
</evidence>
<dbReference type="InterPro" id="IPR044049">
    <property type="entry name" value="EccD_transm"/>
</dbReference>
<dbReference type="EMBL" id="LR215973">
    <property type="protein sequence ID" value="VFB01359.1"/>
    <property type="molecule type" value="Genomic_DNA"/>
</dbReference>
<comment type="subcellular location">
    <subcellularLocation>
        <location evidence="1">Cell membrane</location>
        <topology evidence="1">Multi-pass membrane protein</topology>
    </subcellularLocation>
</comment>
<proteinExistence type="inferred from homology"/>
<feature type="transmembrane region" description="Helical" evidence="7">
    <location>
        <begin position="172"/>
        <end position="195"/>
    </location>
</feature>
<dbReference type="Pfam" id="PF19053">
    <property type="entry name" value="EccD"/>
    <property type="match status" value="1"/>
</dbReference>
<name>A0A4U8WH92_9NOCA</name>
<comment type="similarity">
    <text evidence="2">Belongs to the EccD/Snm4 family.</text>
</comment>
<keyword evidence="3" id="KW-1003">Cell membrane</keyword>
<feature type="transmembrane region" description="Helical" evidence="7">
    <location>
        <begin position="414"/>
        <end position="433"/>
    </location>
</feature>
<evidence type="ECO:0000256" key="7">
    <source>
        <dbReference type="SAM" id="Phobius"/>
    </source>
</evidence>
<dbReference type="InterPro" id="IPR024962">
    <property type="entry name" value="YukD-like"/>
</dbReference>
<dbReference type="InterPro" id="IPR006707">
    <property type="entry name" value="T7SS_EccD"/>
</dbReference>
<evidence type="ECO:0000256" key="2">
    <source>
        <dbReference type="ARBA" id="ARBA00006162"/>
    </source>
</evidence>
<feature type="transmembrane region" description="Helical" evidence="7">
    <location>
        <begin position="385"/>
        <end position="402"/>
    </location>
</feature>
<accession>A0A4U8WH92</accession>
<evidence type="ECO:0000256" key="6">
    <source>
        <dbReference type="ARBA" id="ARBA00023136"/>
    </source>
</evidence>